<dbReference type="EMBL" id="BOMN01000143">
    <property type="protein sequence ID" value="GIE26384.1"/>
    <property type="molecule type" value="Genomic_DNA"/>
</dbReference>
<protein>
    <submittedName>
        <fullName evidence="2">Membrane protein</fullName>
    </submittedName>
</protein>
<proteinExistence type="predicted"/>
<keyword evidence="3" id="KW-1185">Reference proteome</keyword>
<keyword evidence="1" id="KW-1133">Transmembrane helix</keyword>
<feature type="transmembrane region" description="Helical" evidence="1">
    <location>
        <begin position="301"/>
        <end position="321"/>
    </location>
</feature>
<evidence type="ECO:0000313" key="2">
    <source>
        <dbReference type="EMBL" id="GIE26384.1"/>
    </source>
</evidence>
<accession>A0ABQ4A6C2</accession>
<dbReference type="RefSeq" id="WP_203843294.1">
    <property type="nucleotide sequence ID" value="NZ_BAAATV010000034.1"/>
</dbReference>
<feature type="transmembrane region" description="Helical" evidence="1">
    <location>
        <begin position="209"/>
        <end position="227"/>
    </location>
</feature>
<comment type="caution">
    <text evidence="2">The sequence shown here is derived from an EMBL/GenBank/DDBJ whole genome shotgun (WGS) entry which is preliminary data.</text>
</comment>
<feature type="transmembrane region" description="Helical" evidence="1">
    <location>
        <begin position="274"/>
        <end position="294"/>
    </location>
</feature>
<keyword evidence="1" id="KW-0472">Membrane</keyword>
<name>A0ABQ4A6C2_9ACTN</name>
<sequence>MTLSSDRAGGPPSRWAAWAGIMLALLCLAMVLTPAPANAHPLSTTAILLDAGATEVTGKVQLPIDRLALALDQPLTAAVVTQPAKLEELRRYLLAHSSAAGQGGNPWTVTASTGRVERIDGVDHLVFDISLRPADGRVGDFQLTYDGIVHHLLSHQILVSLRADGASDYTTLGVLDWQEHTIAVPMAGATTESGFLAAVRLGIRHIAEGADHLLFLIMLLLPAPLLARHRRWTRSDNLRRDCLRVVHVVTAFAVGHSITLALASLGYISVPTRVVESLIALSILVSGIHAIRPLVPGGETWIAAGFGLMHGLAFAALLGGLDLGRGSLVVSLLGFNLGIELTQLIVVALLMPSLLLLSHTRVYTAVRMTVAGIGIVLAAAWLAERTTLITANPLNAVSDQLTRHPFLIAGGLAIVAVTVWSAPALRPAPITGVRRTPAGSGTAR</sequence>
<feature type="transmembrane region" description="Helical" evidence="1">
    <location>
        <begin position="403"/>
        <end position="425"/>
    </location>
</feature>
<feature type="transmembrane region" description="Helical" evidence="1">
    <location>
        <begin position="248"/>
        <end position="268"/>
    </location>
</feature>
<feature type="transmembrane region" description="Helical" evidence="1">
    <location>
        <begin position="364"/>
        <end position="383"/>
    </location>
</feature>
<organism evidence="2 3">
    <name type="scientific">Winogradskya humida</name>
    <dbReference type="NCBI Taxonomy" id="113566"/>
    <lineage>
        <taxon>Bacteria</taxon>
        <taxon>Bacillati</taxon>
        <taxon>Actinomycetota</taxon>
        <taxon>Actinomycetes</taxon>
        <taxon>Micromonosporales</taxon>
        <taxon>Micromonosporaceae</taxon>
        <taxon>Winogradskya</taxon>
    </lineage>
</organism>
<gene>
    <name evidence="2" type="ORF">Ahu01nite_094860</name>
</gene>
<keyword evidence="1" id="KW-0812">Transmembrane</keyword>
<evidence type="ECO:0000256" key="1">
    <source>
        <dbReference type="SAM" id="Phobius"/>
    </source>
</evidence>
<reference evidence="2 3" key="1">
    <citation type="submission" date="2021-01" db="EMBL/GenBank/DDBJ databases">
        <title>Whole genome shotgun sequence of Actinoplanes humidus NBRC 14915.</title>
        <authorList>
            <person name="Komaki H."/>
            <person name="Tamura T."/>
        </authorList>
    </citation>
    <scope>NUCLEOTIDE SEQUENCE [LARGE SCALE GENOMIC DNA]</scope>
    <source>
        <strain evidence="2 3">NBRC 14915</strain>
    </source>
</reference>
<feature type="transmembrane region" description="Helical" evidence="1">
    <location>
        <begin position="333"/>
        <end position="357"/>
    </location>
</feature>
<dbReference type="Pfam" id="PF13795">
    <property type="entry name" value="HupE_UreJ_2"/>
    <property type="match status" value="1"/>
</dbReference>
<dbReference type="Proteomes" id="UP000603200">
    <property type="component" value="Unassembled WGS sequence"/>
</dbReference>
<evidence type="ECO:0000313" key="3">
    <source>
        <dbReference type="Proteomes" id="UP000603200"/>
    </source>
</evidence>
<dbReference type="InterPro" id="IPR032809">
    <property type="entry name" value="Put_HupE_UreJ"/>
</dbReference>